<proteinExistence type="predicted"/>
<comment type="caution">
    <text evidence="1">The sequence shown here is derived from an EMBL/GenBank/DDBJ whole genome shotgun (WGS) entry which is preliminary data.</text>
</comment>
<gene>
    <name evidence="1" type="ORF">KM295_00645</name>
</gene>
<dbReference type="InterPro" id="IPR055975">
    <property type="entry name" value="DUF7553"/>
</dbReference>
<evidence type="ECO:0000313" key="1">
    <source>
        <dbReference type="EMBL" id="MCQ4332013.1"/>
    </source>
</evidence>
<dbReference type="RefSeq" id="WP_256027912.1">
    <property type="nucleotide sequence ID" value="NZ_JAHLKM010000001.1"/>
</dbReference>
<reference evidence="1" key="1">
    <citation type="journal article" date="2023" name="Front. Microbiol.">
        <title>Genomic-based phylogenetic and metabolic analyses of the genus Natronomonas, and description of Natronomonas aquatica sp. nov.</title>
        <authorList>
            <person name="Garcia-Roldan A."/>
            <person name="Duran-Viseras A."/>
            <person name="de la Haba R.R."/>
            <person name="Corral P."/>
            <person name="Sanchez-Porro C."/>
            <person name="Ventosa A."/>
        </authorList>
    </citation>
    <scope>NUCLEOTIDE SEQUENCE</scope>
    <source>
        <strain evidence="1">F2-12</strain>
    </source>
</reference>
<organism evidence="1 2">
    <name type="scientific">Natronomonas aquatica</name>
    <dbReference type="NCBI Taxonomy" id="2841590"/>
    <lineage>
        <taxon>Archaea</taxon>
        <taxon>Methanobacteriati</taxon>
        <taxon>Methanobacteriota</taxon>
        <taxon>Stenosarchaea group</taxon>
        <taxon>Halobacteria</taxon>
        <taxon>Halobacteriales</taxon>
        <taxon>Natronomonadaceae</taxon>
        <taxon>Natronomonas</taxon>
    </lineage>
</organism>
<name>A0A9R1CQK8_9EURY</name>
<accession>A0A9R1CQK8</accession>
<dbReference type="EMBL" id="JAHLKM010000001">
    <property type="protein sequence ID" value="MCQ4332013.1"/>
    <property type="molecule type" value="Genomic_DNA"/>
</dbReference>
<protein>
    <submittedName>
        <fullName evidence="1">Uncharacterized protein</fullName>
    </submittedName>
</protein>
<dbReference type="Pfam" id="PF24430">
    <property type="entry name" value="DUF7553"/>
    <property type="match status" value="1"/>
</dbReference>
<sequence>MSRDSLDQAADAVNTAIEVSTDEEIKERLDQLGSKLESQATRDTTPALGILDRVQTKLREIESETQEQAVAESLADAREHILSFLGTLDDRGMKQH</sequence>
<keyword evidence="2" id="KW-1185">Reference proteome</keyword>
<dbReference type="Proteomes" id="UP001139494">
    <property type="component" value="Unassembled WGS sequence"/>
</dbReference>
<evidence type="ECO:0000313" key="2">
    <source>
        <dbReference type="Proteomes" id="UP001139494"/>
    </source>
</evidence>
<dbReference type="AlphaFoldDB" id="A0A9R1CQK8"/>